<gene>
    <name evidence="2" type="ORF">HKW66_Vig0009650</name>
</gene>
<feature type="region of interest" description="Disordered" evidence="1">
    <location>
        <begin position="68"/>
        <end position="99"/>
    </location>
</feature>
<proteinExistence type="predicted"/>
<dbReference type="EMBL" id="JABFOF010000001">
    <property type="protein sequence ID" value="KAG2410300.1"/>
    <property type="molecule type" value="Genomic_DNA"/>
</dbReference>
<feature type="compositionally biased region" description="Polar residues" evidence="1">
    <location>
        <begin position="68"/>
        <end position="78"/>
    </location>
</feature>
<dbReference type="Proteomes" id="UP000743370">
    <property type="component" value="Unassembled WGS sequence"/>
</dbReference>
<feature type="compositionally biased region" description="Polar residues" evidence="1">
    <location>
        <begin position="90"/>
        <end position="99"/>
    </location>
</feature>
<comment type="caution">
    <text evidence="2">The sequence shown here is derived from an EMBL/GenBank/DDBJ whole genome shotgun (WGS) entry which is preliminary data.</text>
</comment>
<evidence type="ECO:0000313" key="2">
    <source>
        <dbReference type="EMBL" id="KAG2410300.1"/>
    </source>
</evidence>
<sequence length="99" mass="10550">MVSPSVVVLVDSKGWADMATTAASSFRHGVVSNLEYYSMMLESLYVSTAGGGGEWVRRIEMMQLRPKLTSNKGTQNLASFPESGSRGAAKNTSGAKKGM</sequence>
<dbReference type="AlphaFoldDB" id="A0A8T0LBZ1"/>
<organism evidence="2 3">
    <name type="scientific">Phaseolus angularis</name>
    <name type="common">Azuki bean</name>
    <name type="synonym">Vigna angularis</name>
    <dbReference type="NCBI Taxonomy" id="3914"/>
    <lineage>
        <taxon>Eukaryota</taxon>
        <taxon>Viridiplantae</taxon>
        <taxon>Streptophyta</taxon>
        <taxon>Embryophyta</taxon>
        <taxon>Tracheophyta</taxon>
        <taxon>Spermatophyta</taxon>
        <taxon>Magnoliopsida</taxon>
        <taxon>eudicotyledons</taxon>
        <taxon>Gunneridae</taxon>
        <taxon>Pentapetalae</taxon>
        <taxon>rosids</taxon>
        <taxon>fabids</taxon>
        <taxon>Fabales</taxon>
        <taxon>Fabaceae</taxon>
        <taxon>Papilionoideae</taxon>
        <taxon>50 kb inversion clade</taxon>
        <taxon>NPAAA clade</taxon>
        <taxon>indigoferoid/millettioid clade</taxon>
        <taxon>Phaseoleae</taxon>
        <taxon>Vigna</taxon>
    </lineage>
</organism>
<reference evidence="2 3" key="1">
    <citation type="submission" date="2020-05" db="EMBL/GenBank/DDBJ databases">
        <title>Vigna angularis (adzuki bean) Var. LongXiaoDou No. 4 denovo assembly.</title>
        <authorList>
            <person name="Xiang H."/>
        </authorList>
    </citation>
    <scope>NUCLEOTIDE SEQUENCE [LARGE SCALE GENOMIC DNA]</scope>
    <source>
        <tissue evidence="2">Leaf</tissue>
    </source>
</reference>
<evidence type="ECO:0000256" key="1">
    <source>
        <dbReference type="SAM" id="MobiDB-lite"/>
    </source>
</evidence>
<evidence type="ECO:0000313" key="3">
    <source>
        <dbReference type="Proteomes" id="UP000743370"/>
    </source>
</evidence>
<accession>A0A8T0LBZ1</accession>
<protein>
    <submittedName>
        <fullName evidence="2">Uncharacterized protein</fullName>
    </submittedName>
</protein>
<name>A0A8T0LBZ1_PHAAN</name>